<organism evidence="2 3">
    <name type="scientific">Candidatus Falkowbacteria bacterium CG23_combo_of_CG06-09_8_20_14_all_49_15</name>
    <dbReference type="NCBI Taxonomy" id="1974572"/>
    <lineage>
        <taxon>Bacteria</taxon>
        <taxon>Candidatus Falkowiibacteriota</taxon>
    </lineage>
</organism>
<name>A0A2G9ZKG7_9BACT</name>
<feature type="non-terminal residue" evidence="2">
    <location>
        <position position="1"/>
    </location>
</feature>
<sequence>KKKEKNIRRKIRRKKIIVFFQNARWSAKKSLNGLLAWGKKTFYFASYTILGLAILSLTAYIIFGFLLLYFSLDKPLARKLENKFPVPAVISRAGFISFYAYVDLKKNFLAKNPELPELQAEWPKALARSLFLNRLIKKKFLTDRPRDQVWPPLNEMILRDREINQVAWQRTGKILDMIKNSGEFNSVAAKYADRLGKIEFSSREEAVAAFGSEINEIVAGEVSEVVPAKGNLYVFLRLNSPAPTLSFNYIMVEAINLEEYLMAESANFPVWILAKF</sequence>
<evidence type="ECO:0000256" key="1">
    <source>
        <dbReference type="SAM" id="Phobius"/>
    </source>
</evidence>
<protein>
    <recommendedName>
        <fullName evidence="4">PpiC domain-containing protein</fullName>
    </recommendedName>
</protein>
<gene>
    <name evidence="2" type="ORF">COX22_03120</name>
</gene>
<proteinExistence type="predicted"/>
<evidence type="ECO:0000313" key="2">
    <source>
        <dbReference type="EMBL" id="PIP33667.1"/>
    </source>
</evidence>
<dbReference type="EMBL" id="PCSD01000074">
    <property type="protein sequence ID" value="PIP33667.1"/>
    <property type="molecule type" value="Genomic_DNA"/>
</dbReference>
<accession>A0A2G9ZKG7</accession>
<evidence type="ECO:0000313" key="3">
    <source>
        <dbReference type="Proteomes" id="UP000230729"/>
    </source>
</evidence>
<comment type="caution">
    <text evidence="2">The sequence shown here is derived from an EMBL/GenBank/DDBJ whole genome shotgun (WGS) entry which is preliminary data.</text>
</comment>
<keyword evidence="1" id="KW-0472">Membrane</keyword>
<feature type="transmembrane region" description="Helical" evidence="1">
    <location>
        <begin position="49"/>
        <end position="72"/>
    </location>
</feature>
<keyword evidence="1" id="KW-1133">Transmembrane helix</keyword>
<keyword evidence="1" id="KW-0812">Transmembrane</keyword>
<evidence type="ECO:0008006" key="4">
    <source>
        <dbReference type="Google" id="ProtNLM"/>
    </source>
</evidence>
<reference evidence="2 3" key="1">
    <citation type="submission" date="2017-09" db="EMBL/GenBank/DDBJ databases">
        <title>Depth-based differentiation of microbial function through sediment-hosted aquifers and enrichment of novel symbionts in the deep terrestrial subsurface.</title>
        <authorList>
            <person name="Probst A.J."/>
            <person name="Ladd B."/>
            <person name="Jarett J.K."/>
            <person name="Geller-Mcgrath D.E."/>
            <person name="Sieber C.M."/>
            <person name="Emerson J.B."/>
            <person name="Anantharaman K."/>
            <person name="Thomas B.C."/>
            <person name="Malmstrom R."/>
            <person name="Stieglmeier M."/>
            <person name="Klingl A."/>
            <person name="Woyke T."/>
            <person name="Ryan C.M."/>
            <person name="Banfield J.F."/>
        </authorList>
    </citation>
    <scope>NUCLEOTIDE SEQUENCE [LARGE SCALE GENOMIC DNA]</scope>
    <source>
        <strain evidence="2">CG23_combo_of_CG06-09_8_20_14_all_49_15</strain>
    </source>
</reference>
<dbReference type="AlphaFoldDB" id="A0A2G9ZKG7"/>
<dbReference type="Proteomes" id="UP000230729">
    <property type="component" value="Unassembled WGS sequence"/>
</dbReference>